<name>F4PJP0_CACFS</name>
<dbReference type="EMBL" id="GL883007">
    <property type="protein sequence ID" value="EGG23814.1"/>
    <property type="molecule type" value="Genomic_DNA"/>
</dbReference>
<evidence type="ECO:0000313" key="1">
    <source>
        <dbReference type="EMBL" id="EGG23814.1"/>
    </source>
</evidence>
<keyword evidence="2" id="KW-1185">Reference proteome</keyword>
<proteinExistence type="predicted"/>
<reference evidence="2" key="1">
    <citation type="journal article" date="2011" name="Genome Res.">
        <title>Phylogeny-wide analysis of social amoeba genomes highlights ancient origins for complex intercellular communication.</title>
        <authorList>
            <person name="Heidel A.J."/>
            <person name="Lawal H.M."/>
            <person name="Felder M."/>
            <person name="Schilde C."/>
            <person name="Helps N.R."/>
            <person name="Tunggal B."/>
            <person name="Rivero F."/>
            <person name="John U."/>
            <person name="Schleicher M."/>
            <person name="Eichinger L."/>
            <person name="Platzer M."/>
            <person name="Noegel A.A."/>
            <person name="Schaap P."/>
            <person name="Gloeckner G."/>
        </authorList>
    </citation>
    <scope>NUCLEOTIDE SEQUENCE [LARGE SCALE GENOMIC DNA]</scope>
    <source>
        <strain evidence="2">SH3</strain>
    </source>
</reference>
<evidence type="ECO:0000313" key="2">
    <source>
        <dbReference type="Proteomes" id="UP000007797"/>
    </source>
</evidence>
<dbReference type="KEGG" id="dfa:DFA_05950"/>
<sequence length="25" mass="3044">MIWMQSRLYSEYCIVPSIIMSFITM</sequence>
<gene>
    <name evidence="1" type="ORF">DFA_05950</name>
</gene>
<dbReference type="AlphaFoldDB" id="F4PJP0"/>
<dbReference type="Proteomes" id="UP000007797">
    <property type="component" value="Unassembled WGS sequence"/>
</dbReference>
<accession>F4PJP0</accession>
<organism evidence="1 2">
    <name type="scientific">Cavenderia fasciculata</name>
    <name type="common">Slime mold</name>
    <name type="synonym">Dictyostelium fasciculatum</name>
    <dbReference type="NCBI Taxonomy" id="261658"/>
    <lineage>
        <taxon>Eukaryota</taxon>
        <taxon>Amoebozoa</taxon>
        <taxon>Evosea</taxon>
        <taxon>Eumycetozoa</taxon>
        <taxon>Dictyostelia</taxon>
        <taxon>Acytosteliales</taxon>
        <taxon>Cavenderiaceae</taxon>
        <taxon>Cavenderia</taxon>
    </lineage>
</organism>
<protein>
    <submittedName>
        <fullName evidence="1">Uncharacterized protein</fullName>
    </submittedName>
</protein>